<feature type="region of interest" description="Disordered" evidence="5">
    <location>
        <begin position="262"/>
        <end position="325"/>
    </location>
</feature>
<dbReference type="PaxDb" id="2850-Phatr47784"/>
<feature type="transmembrane region" description="Helical" evidence="6">
    <location>
        <begin position="676"/>
        <end position="695"/>
    </location>
</feature>
<evidence type="ECO:0000256" key="5">
    <source>
        <dbReference type="SAM" id="MobiDB-lite"/>
    </source>
</evidence>
<feature type="transmembrane region" description="Helical" evidence="6">
    <location>
        <begin position="572"/>
        <end position="589"/>
    </location>
</feature>
<dbReference type="SUPFAM" id="SSF81340">
    <property type="entry name" value="Clc chloride channel"/>
    <property type="match status" value="2"/>
</dbReference>
<comment type="subcellular location">
    <subcellularLocation>
        <location evidence="1">Membrane</location>
        <topology evidence="1">Multi-pass membrane protein</topology>
    </subcellularLocation>
</comment>
<keyword evidence="3 6" id="KW-1133">Transmembrane helix</keyword>
<dbReference type="GO" id="GO:0016020">
    <property type="term" value="C:membrane"/>
    <property type="evidence" value="ECO:0007669"/>
    <property type="project" value="UniProtKB-SubCell"/>
</dbReference>
<dbReference type="CDD" id="cd00400">
    <property type="entry name" value="Voltage_gated_ClC"/>
    <property type="match status" value="1"/>
</dbReference>
<feature type="transmembrane region" description="Helical" evidence="6">
    <location>
        <begin position="453"/>
        <end position="473"/>
    </location>
</feature>
<organism evidence="7 8">
    <name type="scientific">Phaeodactylum tricornutum (strain CCAP 1055/1)</name>
    <dbReference type="NCBI Taxonomy" id="556484"/>
    <lineage>
        <taxon>Eukaryota</taxon>
        <taxon>Sar</taxon>
        <taxon>Stramenopiles</taxon>
        <taxon>Ochrophyta</taxon>
        <taxon>Bacillariophyta</taxon>
        <taxon>Bacillariophyceae</taxon>
        <taxon>Bacillariophycidae</taxon>
        <taxon>Naviculales</taxon>
        <taxon>Phaeodactylaceae</taxon>
        <taxon>Phaeodactylum</taxon>
    </lineage>
</organism>
<feature type="transmembrane region" description="Helical" evidence="6">
    <location>
        <begin position="962"/>
        <end position="983"/>
    </location>
</feature>
<feature type="region of interest" description="Disordered" evidence="5">
    <location>
        <begin position="1216"/>
        <end position="1257"/>
    </location>
</feature>
<dbReference type="InterPro" id="IPR001807">
    <property type="entry name" value="ClC"/>
</dbReference>
<dbReference type="PANTHER" id="PTHR43427:SF12">
    <property type="entry name" value="CHLORIDE TRANSPORTER"/>
    <property type="match status" value="1"/>
</dbReference>
<dbReference type="PANTHER" id="PTHR43427">
    <property type="entry name" value="CHLORIDE CHANNEL PROTEIN CLC-E"/>
    <property type="match status" value="1"/>
</dbReference>
<dbReference type="eggNOG" id="ENOG502S9DC">
    <property type="taxonomic scope" value="Eukaryota"/>
</dbReference>
<accession>B7G4W5</accession>
<feature type="region of interest" description="Disordered" evidence="5">
    <location>
        <begin position="1141"/>
        <end position="1182"/>
    </location>
</feature>
<protein>
    <recommendedName>
        <fullName evidence="9">Chloride channel protein</fullName>
    </recommendedName>
</protein>
<dbReference type="Proteomes" id="UP000000759">
    <property type="component" value="Chromosome 15"/>
</dbReference>
<dbReference type="Gene3D" id="1.10.3080.10">
    <property type="entry name" value="Clc chloride channel"/>
    <property type="match status" value="2"/>
</dbReference>
<feature type="region of interest" description="Disordered" evidence="5">
    <location>
        <begin position="225"/>
        <end position="246"/>
    </location>
</feature>
<feature type="transmembrane region" description="Helical" evidence="6">
    <location>
        <begin position="507"/>
        <end position="528"/>
    </location>
</feature>
<feature type="compositionally biased region" description="Polar residues" evidence="5">
    <location>
        <begin position="274"/>
        <end position="295"/>
    </location>
</feature>
<feature type="compositionally biased region" description="Polar residues" evidence="5">
    <location>
        <begin position="123"/>
        <end position="133"/>
    </location>
</feature>
<dbReference type="RefSeq" id="XP_002182145.1">
    <property type="nucleotide sequence ID" value="XM_002182109.1"/>
</dbReference>
<feature type="compositionally biased region" description="Polar residues" evidence="5">
    <location>
        <begin position="232"/>
        <end position="243"/>
    </location>
</feature>
<evidence type="ECO:0000256" key="1">
    <source>
        <dbReference type="ARBA" id="ARBA00004141"/>
    </source>
</evidence>
<evidence type="ECO:0000256" key="2">
    <source>
        <dbReference type="ARBA" id="ARBA00022692"/>
    </source>
</evidence>
<feature type="compositionally biased region" description="Polar residues" evidence="5">
    <location>
        <begin position="1298"/>
        <end position="1317"/>
    </location>
</feature>
<feature type="transmembrane region" description="Helical" evidence="6">
    <location>
        <begin position="845"/>
        <end position="870"/>
    </location>
</feature>
<evidence type="ECO:0000256" key="3">
    <source>
        <dbReference type="ARBA" id="ARBA00022989"/>
    </source>
</evidence>
<keyword evidence="4 6" id="KW-0472">Membrane</keyword>
<evidence type="ECO:0008006" key="9">
    <source>
        <dbReference type="Google" id="ProtNLM"/>
    </source>
</evidence>
<dbReference type="GO" id="GO:0015108">
    <property type="term" value="F:chloride transmembrane transporter activity"/>
    <property type="evidence" value="ECO:0007669"/>
    <property type="project" value="InterPro"/>
</dbReference>
<dbReference type="InterPro" id="IPR014743">
    <property type="entry name" value="Cl-channel_core"/>
</dbReference>
<feature type="compositionally biased region" description="Acidic residues" evidence="5">
    <location>
        <begin position="372"/>
        <end position="389"/>
    </location>
</feature>
<name>B7G4W5_PHATC</name>
<dbReference type="GeneID" id="7203034"/>
<keyword evidence="2 6" id="KW-0812">Transmembrane</keyword>
<evidence type="ECO:0000313" key="7">
    <source>
        <dbReference type="EMBL" id="EEC46046.1"/>
    </source>
</evidence>
<feature type="transmembrane region" description="Helical" evidence="6">
    <location>
        <begin position="812"/>
        <end position="833"/>
    </location>
</feature>
<feature type="compositionally biased region" description="Basic and acidic residues" evidence="5">
    <location>
        <begin position="1173"/>
        <end position="1182"/>
    </location>
</feature>
<feature type="transmembrane region" description="Helical" evidence="6">
    <location>
        <begin position="601"/>
        <end position="623"/>
    </location>
</feature>
<reference evidence="7 8" key="1">
    <citation type="journal article" date="2008" name="Nature">
        <title>The Phaeodactylum genome reveals the evolutionary history of diatom genomes.</title>
        <authorList>
            <person name="Bowler C."/>
            <person name="Allen A.E."/>
            <person name="Badger J.H."/>
            <person name="Grimwood J."/>
            <person name="Jabbari K."/>
            <person name="Kuo A."/>
            <person name="Maheswari U."/>
            <person name="Martens C."/>
            <person name="Maumus F."/>
            <person name="Otillar R.P."/>
            <person name="Rayko E."/>
            <person name="Salamov A."/>
            <person name="Vandepoele K."/>
            <person name="Beszteri B."/>
            <person name="Gruber A."/>
            <person name="Heijde M."/>
            <person name="Katinka M."/>
            <person name="Mock T."/>
            <person name="Valentin K."/>
            <person name="Verret F."/>
            <person name="Berges J.A."/>
            <person name="Brownlee C."/>
            <person name="Cadoret J.P."/>
            <person name="Chiovitti A."/>
            <person name="Choi C.J."/>
            <person name="Coesel S."/>
            <person name="De Martino A."/>
            <person name="Detter J.C."/>
            <person name="Durkin C."/>
            <person name="Falciatore A."/>
            <person name="Fournet J."/>
            <person name="Haruta M."/>
            <person name="Huysman M.J."/>
            <person name="Jenkins B.D."/>
            <person name="Jiroutova K."/>
            <person name="Jorgensen R.E."/>
            <person name="Joubert Y."/>
            <person name="Kaplan A."/>
            <person name="Kroger N."/>
            <person name="Kroth P.G."/>
            <person name="La Roche J."/>
            <person name="Lindquist E."/>
            <person name="Lommer M."/>
            <person name="Martin-Jezequel V."/>
            <person name="Lopez P.J."/>
            <person name="Lucas S."/>
            <person name="Mangogna M."/>
            <person name="McGinnis K."/>
            <person name="Medlin L.K."/>
            <person name="Montsant A."/>
            <person name="Oudot-Le Secq M.P."/>
            <person name="Napoli C."/>
            <person name="Obornik M."/>
            <person name="Parker M.S."/>
            <person name="Petit J.L."/>
            <person name="Porcel B.M."/>
            <person name="Poulsen N."/>
            <person name="Robison M."/>
            <person name="Rychlewski L."/>
            <person name="Rynearson T.A."/>
            <person name="Schmutz J."/>
            <person name="Shapiro H."/>
            <person name="Siaut M."/>
            <person name="Stanley M."/>
            <person name="Sussman M.R."/>
            <person name="Taylor A.R."/>
            <person name="Vardi A."/>
            <person name="von Dassow P."/>
            <person name="Vyverman W."/>
            <person name="Willis A."/>
            <person name="Wyrwicz L.S."/>
            <person name="Rokhsar D.S."/>
            <person name="Weissenbach J."/>
            <person name="Armbrust E.V."/>
            <person name="Green B.R."/>
            <person name="Van de Peer Y."/>
            <person name="Grigoriev I.V."/>
        </authorList>
    </citation>
    <scope>NUCLEOTIDE SEQUENCE [LARGE SCALE GENOMIC DNA]</scope>
    <source>
        <strain evidence="7 8">CCAP 1055/1</strain>
    </source>
</reference>
<dbReference type="InParanoid" id="B7G4W5"/>
<evidence type="ECO:0000256" key="4">
    <source>
        <dbReference type="ARBA" id="ARBA00023136"/>
    </source>
</evidence>
<feature type="transmembrane region" description="Helical" evidence="6">
    <location>
        <begin position="772"/>
        <end position="792"/>
    </location>
</feature>
<gene>
    <name evidence="7" type="ORF">PHATRDRAFT_47784</name>
</gene>
<dbReference type="EMBL" id="CM000617">
    <property type="protein sequence ID" value="EEC46046.1"/>
    <property type="molecule type" value="Genomic_DNA"/>
</dbReference>
<evidence type="ECO:0000313" key="8">
    <source>
        <dbReference type="Proteomes" id="UP000000759"/>
    </source>
</evidence>
<dbReference type="HOGENOM" id="CLU_259158_0_0_1"/>
<dbReference type="KEGG" id="pti:PHATRDRAFT_47784"/>
<proteinExistence type="predicted"/>
<feature type="region of interest" description="Disordered" evidence="5">
    <location>
        <begin position="368"/>
        <end position="389"/>
    </location>
</feature>
<sequence length="1317" mass="143125">MASRSTGGSQFRGRRRGDAVPNRTSEDARSARVSPAPLWIAPPSPVRRVDTHPHPSSSHGINRRGAISDGHPHDRHHRRSNNHSDLDMSNTPPRVDPRSNFAPLRMRADSTGSTRGAFYSGHVTASNTTTGATPNPVGEAQQPYLQEQQRSTGMRTTAPRRRKKKPAGVASYQEPAPRAPALSDQIRPSSMADLADLAFASLEGEDLELGNGSAELHTLVSRRGRNVDGNHPLSTMTDGNRYSSAIPEHSARPNILATIRDESSSSLREVPTAARSQRFSDSMRYSENSMGSLLGTNWVERGPGTGGSPRSSLNTASSRQPQRPRDDEIAMFSSLVHADYGATGGEPVNVAAAVALEHAAEEQKHLLNETFSSDDDDSSGTYSDEETEHDDVHRGFADQLVILWTAWLTQQAHYDEDTGQPYFEDATGWTPAGFVRHYLYNPLTPEFTSLQQFCWAVILGVLMGFYTALWKYVIETGLDFVWETVPTWLLQVGVFTDIDGAFPLYHYMWICPSIFSGVLSYVFVVLPIKIPDQNEWINCVHTRGVQDYRTFGTLFVLSTLGMLSGLSLGPELPLVLTAGMVGSWLGLVCKQSMLQARVMNLTAASAAVGGFFGFPMAGALFVLELPHRMGLQYFEALSPATISSIVAVLANRLITGNDVTGYYSYPFLTATLPSEIFTSAIVYGLFGAGVGIIYVKWVVWGKTLVHDWFQAPRENDISPITAPADHSGNGVREEVISLVSQKVQKSIPENRSMLSRTIKWFRCVIKEEPKRAAVAGALAGFIVGVIGMFVPHTMFWGEAQLQNLIDKGRTPLPIFGLAGEPTSALVALGYCMIDPNDPEAVKAGFDVGCSAVISFAKIVVVGLSLGTGIIGGQFWGPLFVGCSASHLFTDAVNMFADKFGFGQSLAAYPCVVILCTMGSAHVVTFRAHMAIMLILTLTISAFDPDGGSSIGAFKVAGDYSAVFPLLVVSVFVALMVSRGTVFYKTQRSRGDIMAVPEVLCEPGMEGRPMIMDFDIAADGASFIDAVSDTDEDYDDRNDTKLSPTTSYTGSYQVRAADDGMTQIDIENEFAGRAVWNKASSLRPSVSRTQADVRIGTKDAPRQFVEYDSGGIIPRSLSNPMSVDGELPGLDDLLRRTMVPKPTYAMSPHRHRRTQSAPIAPEPSFSGGGSASPDVKRVERSRGRDSFRFDIPIRERSNSGSSRGSLVRVTSYGELQQQQPSLLDQARMRAASSAADSRHHRVPSLPSGRHSRKNSESSMSYVNTNNISAVGTDDSGALTLDDIEKSFQNVMNKQLMGNLPQSRSPWTNNGNSGRSTGS</sequence>
<feature type="compositionally biased region" description="Polar residues" evidence="5">
    <location>
        <begin position="143"/>
        <end position="154"/>
    </location>
</feature>
<dbReference type="OrthoDB" id="41990at2759"/>
<feature type="transmembrane region" description="Helical" evidence="6">
    <location>
        <begin position="899"/>
        <end position="916"/>
    </location>
</feature>
<keyword evidence="8" id="KW-1185">Reference proteome</keyword>
<dbReference type="InterPro" id="IPR050368">
    <property type="entry name" value="ClC-type_chloride_channel"/>
</dbReference>
<feature type="region of interest" description="Disordered" evidence="5">
    <location>
        <begin position="1293"/>
        <end position="1317"/>
    </location>
</feature>
<reference evidence="8" key="2">
    <citation type="submission" date="2008-08" db="EMBL/GenBank/DDBJ databases">
        <authorList>
            <consortium name="Diatom Consortium"/>
            <person name="Grigoriev I."/>
            <person name="Grimwood J."/>
            <person name="Kuo A."/>
            <person name="Otillar R.P."/>
            <person name="Salamov A."/>
            <person name="Detter J.C."/>
            <person name="Lindquist E."/>
            <person name="Shapiro H."/>
            <person name="Lucas S."/>
            <person name="Glavina del Rio T."/>
            <person name="Pitluck S."/>
            <person name="Rokhsar D."/>
            <person name="Bowler C."/>
        </authorList>
    </citation>
    <scope>GENOME REANNOTATION</scope>
    <source>
        <strain evidence="8">CCAP 1055/1</strain>
    </source>
</reference>
<dbReference type="Pfam" id="PF00654">
    <property type="entry name" value="Voltage_CLC"/>
    <property type="match status" value="2"/>
</dbReference>
<evidence type="ECO:0000256" key="6">
    <source>
        <dbReference type="SAM" id="Phobius"/>
    </source>
</evidence>
<feature type="region of interest" description="Disordered" evidence="5">
    <location>
        <begin position="1"/>
        <end position="183"/>
    </location>
</feature>